<feature type="region of interest" description="Disordered" evidence="1">
    <location>
        <begin position="71"/>
        <end position="90"/>
    </location>
</feature>
<dbReference type="Proteomes" id="UP001151760">
    <property type="component" value="Unassembled WGS sequence"/>
</dbReference>
<name>A0ABQ4YST5_9ASTR</name>
<keyword evidence="4" id="KW-1185">Reference proteome</keyword>
<gene>
    <name evidence="3" type="ORF">Tco_0730493</name>
</gene>
<comment type="caution">
    <text evidence="3">The sequence shown here is derived from an EMBL/GenBank/DDBJ whole genome shotgun (WGS) entry which is preliminary data.</text>
</comment>
<feature type="transmembrane region" description="Helical" evidence="2">
    <location>
        <begin position="18"/>
        <end position="44"/>
    </location>
</feature>
<sequence>MGGFQRTYYSQLGVQQKLYSFCLLILLWLVIIGVGVMVVVVVALKSWPLLKMLTSFWEAFYQHKTIGTDISQKDEKNQSKRDKIGHGMEKCVETKPNQRADYANWENFIYERKKMGKRE</sequence>
<keyword evidence="2" id="KW-0812">Transmembrane</keyword>
<evidence type="ECO:0000313" key="3">
    <source>
        <dbReference type="EMBL" id="GJS80612.1"/>
    </source>
</evidence>
<proteinExistence type="predicted"/>
<accession>A0ABQ4YST5</accession>
<keyword evidence="2" id="KW-1133">Transmembrane helix</keyword>
<evidence type="ECO:0000313" key="4">
    <source>
        <dbReference type="Proteomes" id="UP001151760"/>
    </source>
</evidence>
<reference evidence="3" key="1">
    <citation type="journal article" date="2022" name="Int. J. Mol. Sci.">
        <title>Draft Genome of Tanacetum Coccineum: Genomic Comparison of Closely Related Tanacetum-Family Plants.</title>
        <authorList>
            <person name="Yamashiro T."/>
            <person name="Shiraishi A."/>
            <person name="Nakayama K."/>
            <person name="Satake H."/>
        </authorList>
    </citation>
    <scope>NUCLEOTIDE SEQUENCE</scope>
</reference>
<dbReference type="EMBL" id="BQNB010010684">
    <property type="protein sequence ID" value="GJS80612.1"/>
    <property type="molecule type" value="Genomic_DNA"/>
</dbReference>
<keyword evidence="2" id="KW-0472">Membrane</keyword>
<evidence type="ECO:0000256" key="2">
    <source>
        <dbReference type="SAM" id="Phobius"/>
    </source>
</evidence>
<protein>
    <submittedName>
        <fullName evidence="3">Uncharacterized protein</fullName>
    </submittedName>
</protein>
<reference evidence="3" key="2">
    <citation type="submission" date="2022-01" db="EMBL/GenBank/DDBJ databases">
        <authorList>
            <person name="Yamashiro T."/>
            <person name="Shiraishi A."/>
            <person name="Satake H."/>
            <person name="Nakayama K."/>
        </authorList>
    </citation>
    <scope>NUCLEOTIDE SEQUENCE</scope>
</reference>
<organism evidence="3 4">
    <name type="scientific">Tanacetum coccineum</name>
    <dbReference type="NCBI Taxonomy" id="301880"/>
    <lineage>
        <taxon>Eukaryota</taxon>
        <taxon>Viridiplantae</taxon>
        <taxon>Streptophyta</taxon>
        <taxon>Embryophyta</taxon>
        <taxon>Tracheophyta</taxon>
        <taxon>Spermatophyta</taxon>
        <taxon>Magnoliopsida</taxon>
        <taxon>eudicotyledons</taxon>
        <taxon>Gunneridae</taxon>
        <taxon>Pentapetalae</taxon>
        <taxon>asterids</taxon>
        <taxon>campanulids</taxon>
        <taxon>Asterales</taxon>
        <taxon>Asteraceae</taxon>
        <taxon>Asteroideae</taxon>
        <taxon>Anthemideae</taxon>
        <taxon>Anthemidinae</taxon>
        <taxon>Tanacetum</taxon>
    </lineage>
</organism>
<evidence type="ECO:0000256" key="1">
    <source>
        <dbReference type="SAM" id="MobiDB-lite"/>
    </source>
</evidence>